<accession>A0A839TVQ6</accession>
<dbReference type="RefSeq" id="WP_183583657.1">
    <property type="nucleotide sequence ID" value="NZ_JACHXJ010000003.1"/>
</dbReference>
<dbReference type="Proteomes" id="UP000517523">
    <property type="component" value="Unassembled WGS sequence"/>
</dbReference>
<dbReference type="EMBL" id="JACHXJ010000003">
    <property type="protein sequence ID" value="MBB3129498.1"/>
    <property type="molecule type" value="Genomic_DNA"/>
</dbReference>
<dbReference type="AlphaFoldDB" id="A0A839TVQ6"/>
<organism evidence="1 2">
    <name type="scientific">Paenibacillus rhizosphaerae</name>
    <dbReference type="NCBI Taxonomy" id="297318"/>
    <lineage>
        <taxon>Bacteria</taxon>
        <taxon>Bacillati</taxon>
        <taxon>Bacillota</taxon>
        <taxon>Bacilli</taxon>
        <taxon>Bacillales</taxon>
        <taxon>Paenibacillaceae</taxon>
        <taxon>Paenibacillus</taxon>
    </lineage>
</organism>
<comment type="caution">
    <text evidence="1">The sequence shown here is derived from an EMBL/GenBank/DDBJ whole genome shotgun (WGS) entry which is preliminary data.</text>
</comment>
<evidence type="ECO:0000313" key="2">
    <source>
        <dbReference type="Proteomes" id="UP000517523"/>
    </source>
</evidence>
<proteinExistence type="predicted"/>
<protein>
    <submittedName>
        <fullName evidence="1">Uncharacterized protein</fullName>
    </submittedName>
</protein>
<gene>
    <name evidence="1" type="ORF">FHS19_004173</name>
</gene>
<sequence length="117" mass="13296">MKRNVLKVKGDMMSNALKWALGLVGAVLIVLVMTCPNEAGYTKWLSKEHGIVCVNTGFDIGCKRQEAEVKWKSRYIMHAGIYTQVKDKYAEGSMDYEIKAFGILHHFFDYSSNLNED</sequence>
<evidence type="ECO:0000313" key="1">
    <source>
        <dbReference type="EMBL" id="MBB3129498.1"/>
    </source>
</evidence>
<reference evidence="1 2" key="1">
    <citation type="submission" date="2020-08" db="EMBL/GenBank/DDBJ databases">
        <title>Genomic Encyclopedia of Type Strains, Phase III (KMG-III): the genomes of soil and plant-associated and newly described type strains.</title>
        <authorList>
            <person name="Whitman W."/>
        </authorList>
    </citation>
    <scope>NUCLEOTIDE SEQUENCE [LARGE SCALE GENOMIC DNA]</scope>
    <source>
        <strain evidence="1 2">CECT 5831</strain>
    </source>
</reference>
<name>A0A839TVQ6_9BACL</name>